<sequence length="194" mass="22161">MMMEAVKTTPWGLHVNSLDNNGAVEKLQGGSLYLKVKVYQGFLWLSKRLGHLADDQYLPLTHLAIIFDFNNRNLDRHIGKMNLCHGFTNLSILGHYLHGSALICQIGWDPNRHMENTYVSSAFGLADRQVLTIHTGLHHVPRVQHLVFAYTSTEKTTMTKYTITMAIRSKQGVIYISPLKGLNNQKYYELNQEF</sequence>
<keyword evidence="2" id="KW-1185">Reference proteome</keyword>
<dbReference type="Gene3D" id="3.40.50.300">
    <property type="entry name" value="P-loop containing nucleotide triphosphate hydrolases"/>
    <property type="match status" value="1"/>
</dbReference>
<name>A0ABD1MFT6_9FABA</name>
<organism evidence="1 2">
    <name type="scientific">Flemingia macrophylla</name>
    <dbReference type="NCBI Taxonomy" id="520843"/>
    <lineage>
        <taxon>Eukaryota</taxon>
        <taxon>Viridiplantae</taxon>
        <taxon>Streptophyta</taxon>
        <taxon>Embryophyta</taxon>
        <taxon>Tracheophyta</taxon>
        <taxon>Spermatophyta</taxon>
        <taxon>Magnoliopsida</taxon>
        <taxon>eudicotyledons</taxon>
        <taxon>Gunneridae</taxon>
        <taxon>Pentapetalae</taxon>
        <taxon>rosids</taxon>
        <taxon>fabids</taxon>
        <taxon>Fabales</taxon>
        <taxon>Fabaceae</taxon>
        <taxon>Papilionoideae</taxon>
        <taxon>50 kb inversion clade</taxon>
        <taxon>NPAAA clade</taxon>
        <taxon>indigoferoid/millettioid clade</taxon>
        <taxon>Phaseoleae</taxon>
        <taxon>Flemingia</taxon>
    </lineage>
</organism>
<evidence type="ECO:0000313" key="1">
    <source>
        <dbReference type="EMBL" id="KAL2333935.1"/>
    </source>
</evidence>
<reference evidence="1 2" key="1">
    <citation type="submission" date="2024-08" db="EMBL/GenBank/DDBJ databases">
        <title>Insights into the chromosomal genome structure of Flemingia macrophylla.</title>
        <authorList>
            <person name="Ding Y."/>
            <person name="Zhao Y."/>
            <person name="Bi W."/>
            <person name="Wu M."/>
            <person name="Zhao G."/>
            <person name="Gong Y."/>
            <person name="Li W."/>
            <person name="Zhang P."/>
        </authorList>
    </citation>
    <scope>NUCLEOTIDE SEQUENCE [LARGE SCALE GENOMIC DNA]</scope>
    <source>
        <strain evidence="1">DYQJB</strain>
        <tissue evidence="1">Leaf</tissue>
    </source>
</reference>
<dbReference type="AlphaFoldDB" id="A0ABD1MFT6"/>
<accession>A0ABD1MFT6</accession>
<proteinExistence type="predicted"/>
<protein>
    <submittedName>
        <fullName evidence="1">Uncharacterized protein</fullName>
    </submittedName>
</protein>
<dbReference type="EMBL" id="JBGMDY010000005">
    <property type="protein sequence ID" value="KAL2333935.1"/>
    <property type="molecule type" value="Genomic_DNA"/>
</dbReference>
<dbReference type="Proteomes" id="UP001603857">
    <property type="component" value="Unassembled WGS sequence"/>
</dbReference>
<comment type="caution">
    <text evidence="1">The sequence shown here is derived from an EMBL/GenBank/DDBJ whole genome shotgun (WGS) entry which is preliminary data.</text>
</comment>
<evidence type="ECO:0000313" key="2">
    <source>
        <dbReference type="Proteomes" id="UP001603857"/>
    </source>
</evidence>
<gene>
    <name evidence="1" type="ORF">Fmac_015148</name>
</gene>
<dbReference type="InterPro" id="IPR027417">
    <property type="entry name" value="P-loop_NTPase"/>
</dbReference>